<keyword evidence="5" id="KW-1185">Reference proteome</keyword>
<dbReference type="Gene3D" id="3.40.50.300">
    <property type="entry name" value="P-loop containing nucleotide triphosphate hydrolases"/>
    <property type="match status" value="2"/>
</dbReference>
<keyword evidence="2" id="KW-1133">Transmembrane helix</keyword>
<comment type="caution">
    <text evidence="4">The sequence shown here is derived from an EMBL/GenBank/DDBJ whole genome shotgun (WGS) entry which is preliminary data.</text>
</comment>
<evidence type="ECO:0000259" key="3">
    <source>
        <dbReference type="Pfam" id="PF13514"/>
    </source>
</evidence>
<dbReference type="Proteomes" id="UP000316626">
    <property type="component" value="Unassembled WGS sequence"/>
</dbReference>
<dbReference type="RefSeq" id="WP_142643350.1">
    <property type="nucleotide sequence ID" value="NZ_VDGI01000017.1"/>
</dbReference>
<feature type="transmembrane region" description="Helical" evidence="2">
    <location>
        <begin position="454"/>
        <end position="472"/>
    </location>
</feature>
<dbReference type="PANTHER" id="PTHR41259:SF1">
    <property type="entry name" value="DOUBLE-STRAND BREAK REPAIR RAD50 ATPASE, PUTATIVE-RELATED"/>
    <property type="match status" value="1"/>
</dbReference>
<feature type="domain" description="YhaN AAA" evidence="3">
    <location>
        <begin position="1"/>
        <end position="198"/>
    </location>
</feature>
<protein>
    <recommendedName>
        <fullName evidence="3">YhaN AAA domain-containing protein</fullName>
    </recommendedName>
</protein>
<keyword evidence="2" id="KW-0472">Membrane</keyword>
<sequence length="906" mass="106065">MKIEKLHIYGFGKHENVQIDLNAGMNIFYGENEAGKSTIQQFILHILFGFPQKNAQVLRYEPKSGATYGGKIQLLDEQQGRVVIERVKGKASGDVTLYFENGTRGGEKELTSLLHSYNRSDFEAIFSFSMLQLQGFEKMTEEELTRTLLSSGTTGMDTLSILEAQFVKEMGELFKPSGKKPVINQKIEEIRSIEAEWKLHLEEVDKYEPSIKRLKEIEQQIVECSELEKTVTTELKRFIQWKQLKPIKEKQIELVNALEKVKHQNFPIDGIRRYEILREKEVNVKIAIEQLSENLKDLKKNNEIMTVNQLESLQSFLAYETEWHQLKAKRIQIEEEHNRTLQNQMQQLALVGIDWEKNLTDIVKADVSIQQEEKLVSLLKKHEQLEVELKQENRFLQVKSEDLRKQQARIQEWKHSNKATSLENNKTNGFSIVYSSAIILMGVLLGFLLSNWMFTLIAVIISFFVFAAFYFIPKTMKQSTDVKMYESILKKEELSLKEQVGQLENTIHVLESEKQKNHQDVQIFLENYHLSSKLSSNLLKELFNRLRIIQELQIQLDQMEITLYEVRERMQELIQQAKRVANLSLIEDMLFHQLREHYLSEKKKVEEHESINSKIKEITIKQKENTTLLEAYEQSIQELFYEAEVKSANDYYLAHTLFEQRVSFEKELHHIQMQLGSIDIGLDEFDDSFEKESNDKLQILQTRRNELVEEKASLQYKTNKLLNEEQHSEILQKLEQKKAELHEYVKKWSSYKAVVEAIKQMMMQLKEERLPEVLELAQNYFKMLTGSSYEHLVLTPDGTFEAIKSNGQRFRIAELSQATKEQAYISLRMSLAISLKNEAPFPIIMDDPFVHFDRFRVQQVVQLMSDIQNDYQLLYFTCHENMRYVWKEAHIVQVATLLAGSGGIVK</sequence>
<gene>
    <name evidence="4" type="ORF">FG384_14625</name>
</gene>
<evidence type="ECO:0000313" key="5">
    <source>
        <dbReference type="Proteomes" id="UP000316626"/>
    </source>
</evidence>
<name>A0A544TNP7_9BACI</name>
<dbReference type="PANTHER" id="PTHR41259">
    <property type="entry name" value="DOUBLE-STRAND BREAK REPAIR RAD50 ATPASE, PUTATIVE-RELATED"/>
    <property type="match status" value="1"/>
</dbReference>
<dbReference type="InterPro" id="IPR027417">
    <property type="entry name" value="P-loop_NTPase"/>
</dbReference>
<dbReference type="EMBL" id="VDGI01000017">
    <property type="protein sequence ID" value="TQR19054.1"/>
    <property type="molecule type" value="Genomic_DNA"/>
</dbReference>
<dbReference type="SUPFAM" id="SSF52540">
    <property type="entry name" value="P-loop containing nucleoside triphosphate hydrolases"/>
    <property type="match status" value="1"/>
</dbReference>
<dbReference type="InterPro" id="IPR038734">
    <property type="entry name" value="YhaN_AAA"/>
</dbReference>
<keyword evidence="2" id="KW-0812">Transmembrane</keyword>
<dbReference type="OrthoDB" id="9764467at2"/>
<organism evidence="4 5">
    <name type="scientific">Psychrobacillus vulpis</name>
    <dbReference type="NCBI Taxonomy" id="2325572"/>
    <lineage>
        <taxon>Bacteria</taxon>
        <taxon>Bacillati</taxon>
        <taxon>Bacillota</taxon>
        <taxon>Bacilli</taxon>
        <taxon>Bacillales</taxon>
        <taxon>Bacillaceae</taxon>
        <taxon>Psychrobacillus</taxon>
    </lineage>
</organism>
<feature type="coiled-coil region" evidence="1">
    <location>
        <begin position="549"/>
        <end position="576"/>
    </location>
</feature>
<evidence type="ECO:0000256" key="1">
    <source>
        <dbReference type="SAM" id="Coils"/>
    </source>
</evidence>
<dbReference type="Pfam" id="PF13514">
    <property type="entry name" value="AAA_27"/>
    <property type="match status" value="1"/>
</dbReference>
<evidence type="ECO:0000313" key="4">
    <source>
        <dbReference type="EMBL" id="TQR19054.1"/>
    </source>
</evidence>
<feature type="coiled-coil region" evidence="1">
    <location>
        <begin position="368"/>
        <end position="406"/>
    </location>
</feature>
<feature type="transmembrane region" description="Helical" evidence="2">
    <location>
        <begin position="429"/>
        <end position="449"/>
    </location>
</feature>
<dbReference type="AlphaFoldDB" id="A0A544TNP7"/>
<evidence type="ECO:0000256" key="2">
    <source>
        <dbReference type="SAM" id="Phobius"/>
    </source>
</evidence>
<feature type="coiled-coil region" evidence="1">
    <location>
        <begin position="274"/>
        <end position="308"/>
    </location>
</feature>
<accession>A0A544TNP7</accession>
<feature type="coiled-coil region" evidence="1">
    <location>
        <begin position="690"/>
        <end position="747"/>
    </location>
</feature>
<proteinExistence type="predicted"/>
<keyword evidence="1" id="KW-0175">Coiled coil</keyword>
<reference evidence="4 5" key="1">
    <citation type="submission" date="2019-06" db="EMBL/GenBank/DDBJ databases">
        <title>Psychrobacillus vulpis sp. nov., a new species isolated from feces of a red fox that inhabits in The Tablas de Daimiel Natural Park, Albacete, Spain.</title>
        <authorList>
            <person name="Rodriguez M."/>
            <person name="Reina J.C."/>
            <person name="Bejar V."/>
            <person name="Llamas I."/>
        </authorList>
    </citation>
    <scope>NUCLEOTIDE SEQUENCE [LARGE SCALE GENOMIC DNA]</scope>
    <source>
        <strain evidence="4 5">Z8</strain>
    </source>
</reference>